<keyword evidence="7" id="KW-0411">Iron-sulfur</keyword>
<dbReference type="InterPro" id="IPR045028">
    <property type="entry name" value="DinG/Rad3-like"/>
</dbReference>
<dbReference type="InterPro" id="IPR027417">
    <property type="entry name" value="P-loop_NTPase"/>
</dbReference>
<evidence type="ECO:0000313" key="11">
    <source>
        <dbReference type="Proteomes" id="UP000887569"/>
    </source>
</evidence>
<dbReference type="GO" id="GO:0051536">
    <property type="term" value="F:iron-sulfur cluster binding"/>
    <property type="evidence" value="ECO:0007669"/>
    <property type="project" value="UniProtKB-KW"/>
</dbReference>
<dbReference type="InterPro" id="IPR006555">
    <property type="entry name" value="ATP-dep_Helicase_C"/>
</dbReference>
<dbReference type="GO" id="GO:0046872">
    <property type="term" value="F:metal ion binding"/>
    <property type="evidence" value="ECO:0007669"/>
    <property type="project" value="UniProtKB-KW"/>
</dbReference>
<dbReference type="GO" id="GO:0005524">
    <property type="term" value="F:ATP binding"/>
    <property type="evidence" value="ECO:0007669"/>
    <property type="project" value="UniProtKB-KW"/>
</dbReference>
<dbReference type="Pfam" id="PF06733">
    <property type="entry name" value="DEAD_2"/>
    <property type="match status" value="1"/>
</dbReference>
<evidence type="ECO:0000313" key="12">
    <source>
        <dbReference type="WBParaSite" id="PgR070_g026_t01"/>
    </source>
</evidence>
<keyword evidence="11" id="KW-1185">Reference proteome</keyword>
<dbReference type="PROSITE" id="PS51193">
    <property type="entry name" value="HELICASE_ATP_BIND_2"/>
    <property type="match status" value="1"/>
</dbReference>
<dbReference type="WBParaSite" id="PgR070_g026_t01">
    <property type="protein sequence ID" value="PgR070_g026_t01"/>
    <property type="gene ID" value="PgR070_g026"/>
</dbReference>
<dbReference type="GO" id="GO:0003678">
    <property type="term" value="F:DNA helicase activity"/>
    <property type="evidence" value="ECO:0007669"/>
    <property type="project" value="InterPro"/>
</dbReference>
<dbReference type="SUPFAM" id="SSF52540">
    <property type="entry name" value="P-loop containing nucleoside triphosphate hydrolases"/>
    <property type="match status" value="2"/>
</dbReference>
<dbReference type="Proteomes" id="UP000887569">
    <property type="component" value="Unplaced"/>
</dbReference>
<keyword evidence="5" id="KW-0067">ATP-binding</keyword>
<dbReference type="GO" id="GO:0003677">
    <property type="term" value="F:DNA binding"/>
    <property type="evidence" value="ECO:0007669"/>
    <property type="project" value="InterPro"/>
</dbReference>
<dbReference type="WBParaSite" id="PgR070_g026_t03">
    <property type="protein sequence ID" value="PgR070_g026_t03"/>
    <property type="gene ID" value="PgR070_g026"/>
</dbReference>
<name>A0A915BZG3_PARUN</name>
<evidence type="ECO:0000256" key="9">
    <source>
        <dbReference type="SAM" id="MobiDB-lite"/>
    </source>
</evidence>
<organism evidence="11 14">
    <name type="scientific">Parascaris univalens</name>
    <name type="common">Nematode worm</name>
    <dbReference type="NCBI Taxonomy" id="6257"/>
    <lineage>
        <taxon>Eukaryota</taxon>
        <taxon>Metazoa</taxon>
        <taxon>Ecdysozoa</taxon>
        <taxon>Nematoda</taxon>
        <taxon>Chromadorea</taxon>
        <taxon>Rhabditida</taxon>
        <taxon>Spirurina</taxon>
        <taxon>Ascaridomorpha</taxon>
        <taxon>Ascaridoidea</taxon>
        <taxon>Ascarididae</taxon>
        <taxon>Parascaris</taxon>
    </lineage>
</organism>
<feature type="region of interest" description="Disordered" evidence="9">
    <location>
        <begin position="13"/>
        <end position="36"/>
    </location>
</feature>
<dbReference type="GO" id="GO:1990918">
    <property type="term" value="P:double-strand break repair involved in meiotic recombination"/>
    <property type="evidence" value="ECO:0007669"/>
    <property type="project" value="TreeGrafter"/>
</dbReference>
<dbReference type="InterPro" id="IPR002464">
    <property type="entry name" value="DNA/RNA_helicase_DEAH_CS"/>
</dbReference>
<evidence type="ECO:0000313" key="14">
    <source>
        <dbReference type="WBParaSite" id="PgR070_g026_t03"/>
    </source>
</evidence>
<dbReference type="InterPro" id="IPR014013">
    <property type="entry name" value="Helic_SF1/SF2_ATP-bd_DinG/Rad3"/>
</dbReference>
<dbReference type="Gene3D" id="3.40.50.300">
    <property type="entry name" value="P-loop containing nucleotide triphosphate hydrolases"/>
    <property type="match status" value="3"/>
</dbReference>
<dbReference type="PROSITE" id="PS00690">
    <property type="entry name" value="DEAH_ATP_HELICASE"/>
    <property type="match status" value="1"/>
</dbReference>
<evidence type="ECO:0000256" key="2">
    <source>
        <dbReference type="ARBA" id="ARBA00022741"/>
    </source>
</evidence>
<evidence type="ECO:0000256" key="1">
    <source>
        <dbReference type="ARBA" id="ARBA00022723"/>
    </source>
</evidence>
<dbReference type="AlphaFoldDB" id="A0A915BZG3"/>
<keyword evidence="2" id="KW-0547">Nucleotide-binding</keyword>
<dbReference type="GO" id="GO:0006289">
    <property type="term" value="P:nucleotide-excision repair"/>
    <property type="evidence" value="ECO:0007669"/>
    <property type="project" value="TreeGrafter"/>
</dbReference>
<keyword evidence="8" id="KW-0413">Isomerase</keyword>
<dbReference type="InterPro" id="IPR010614">
    <property type="entry name" value="RAD3-like_helicase_DEAD"/>
</dbReference>
<keyword evidence="1" id="KW-0479">Metal-binding</keyword>
<dbReference type="CDD" id="cd18788">
    <property type="entry name" value="SF2_C_XPD"/>
    <property type="match status" value="1"/>
</dbReference>
<dbReference type="GO" id="GO:0016818">
    <property type="term" value="F:hydrolase activity, acting on acid anhydrides, in phosphorus-containing anhydrides"/>
    <property type="evidence" value="ECO:0007669"/>
    <property type="project" value="InterPro"/>
</dbReference>
<feature type="compositionally biased region" description="Polar residues" evidence="9">
    <location>
        <begin position="140"/>
        <end position="165"/>
    </location>
</feature>
<dbReference type="SMART" id="SM00488">
    <property type="entry name" value="DEXDc2"/>
    <property type="match status" value="1"/>
</dbReference>
<dbReference type="FunFam" id="3.40.50.300:FF:003493">
    <property type="entry name" value="Predicted protein"/>
    <property type="match status" value="1"/>
</dbReference>
<dbReference type="InterPro" id="IPR006554">
    <property type="entry name" value="Helicase-like_DEXD_c2"/>
</dbReference>
<accession>A0A915BZG3</accession>
<keyword evidence="6" id="KW-0408">Iron</keyword>
<evidence type="ECO:0000256" key="6">
    <source>
        <dbReference type="ARBA" id="ARBA00023004"/>
    </source>
</evidence>
<evidence type="ECO:0000256" key="4">
    <source>
        <dbReference type="ARBA" id="ARBA00022806"/>
    </source>
</evidence>
<evidence type="ECO:0000259" key="10">
    <source>
        <dbReference type="PROSITE" id="PS51193"/>
    </source>
</evidence>
<reference evidence="12 13" key="1">
    <citation type="submission" date="2022-11" db="UniProtKB">
        <authorList>
            <consortium name="WormBaseParasite"/>
        </authorList>
    </citation>
    <scope>IDENTIFICATION</scope>
</reference>
<evidence type="ECO:0000256" key="7">
    <source>
        <dbReference type="ARBA" id="ARBA00023014"/>
    </source>
</evidence>
<dbReference type="GO" id="GO:0005634">
    <property type="term" value="C:nucleus"/>
    <property type="evidence" value="ECO:0007669"/>
    <property type="project" value="TreeGrafter"/>
</dbReference>
<evidence type="ECO:0000256" key="5">
    <source>
        <dbReference type="ARBA" id="ARBA00022840"/>
    </source>
</evidence>
<feature type="region of interest" description="Disordered" evidence="9">
    <location>
        <begin position="137"/>
        <end position="165"/>
    </location>
</feature>
<proteinExistence type="predicted"/>
<evidence type="ECO:0000313" key="13">
    <source>
        <dbReference type="WBParaSite" id="PgR070_g026_t02"/>
    </source>
</evidence>
<dbReference type="Pfam" id="PF13307">
    <property type="entry name" value="Helicase_C_2"/>
    <property type="match status" value="1"/>
</dbReference>
<sequence>MTTPNLFKQWQKRKRKSSLISGSPRPEHSANNGIERRGFTKPESMIYSELLVGGLVVKLPSGLTPYTTQRTMMAKILTSLKNKLNALIESPTGSGKTLGLLSATCAWLVRYKEERKLSKGECRACNKHTVLPVNSMLPGQESNLESWPTSLTDSPEPSNGNSLYSPSVKPILTIEDEFDSDFAASPSSTSVKRSSLFLTELKRSRLEEADGEEKQSHEGHTCLPRVTIYYGTRTHKQISQVVGESARLPYGHDGTIRHTILASREHSCINLAARNSGDVNGKCKELISAAGVGCLYKNSMRGKYEKSGPVRKLVSENLERSSDIWDIEDLVSALKTSSPTLCPYFSSTRVLTQDADIVFCPFSYMLDPMIRDNSDVTLKNAVVILDEAHNVEDVCREAVSFSFTEREIVGARADLCKKAAEVEGALAKVERKQIAQQGLENLDGGRNDRIHDALANLSTNFGTVNKFLDDVLNWFVELASEVAKRRPSRDDRYTETLSWERLYTSLEGAKLTVFAERCKASPYAALLTALGVVAGQSGDEDDRNIDLHNYRPLSMSVVCVEKFLYFFKTYFKEDHRTAYKLFVCIDKPFVPFGSRSRNGDTTEFPADVLDMSTMDEQRRDWLDSRSVLNGYREIKRGYRVTFNFWCMRPALAYMDAFKECRSVILASGTLCPMDTFRSELGTEFHQMMEGSQVIPNDHIFAAVIPSGPTGYPLCGTYRNINSDDRFVREISLLLKSVCEIVPKGVLCFLASYRLLDQIYEFMETAGILRQIQTIKRVLCEPRRSSQMNEIMAQYEEAICNSARYGPQCTGALMFAVFRGKVSEGIDFADDRARCVVSVGIPFPNAMDEQVSEKKKFNDDNCKKMRILTGDEWYTMQAYRALNQALGRCLRHRSDWGAILMVDERLLQRRSNPNAKKVSKWIREQLRPLSVK</sequence>
<dbReference type="PANTHER" id="PTHR11472">
    <property type="entry name" value="DNA REPAIR DEAD HELICASE RAD3/XP-D SUBFAMILY MEMBER"/>
    <property type="match status" value="1"/>
</dbReference>
<evidence type="ECO:0000256" key="3">
    <source>
        <dbReference type="ARBA" id="ARBA00022801"/>
    </source>
</evidence>
<dbReference type="WBParaSite" id="PgR070_g026_t02">
    <property type="protein sequence ID" value="PgR070_g026_t02"/>
    <property type="gene ID" value="PgR070_g026"/>
</dbReference>
<keyword evidence="4" id="KW-0347">Helicase</keyword>
<feature type="domain" description="Helicase ATP-binding" evidence="10">
    <location>
        <begin position="55"/>
        <end position="442"/>
    </location>
</feature>
<evidence type="ECO:0000256" key="8">
    <source>
        <dbReference type="ARBA" id="ARBA00023235"/>
    </source>
</evidence>
<dbReference type="SMART" id="SM00491">
    <property type="entry name" value="HELICc2"/>
    <property type="match status" value="1"/>
</dbReference>
<protein>
    <submittedName>
        <fullName evidence="12 13">DNA helicase</fullName>
    </submittedName>
</protein>
<dbReference type="PANTHER" id="PTHR11472:SF47">
    <property type="entry name" value="FANCONI ANEMIA GROUP J PROTEIN"/>
    <property type="match status" value="1"/>
</dbReference>
<keyword evidence="3" id="KW-0378">Hydrolase</keyword>